<proteinExistence type="predicted"/>
<accession>A0A5P9YGE0</accession>
<evidence type="ECO:0000313" key="2">
    <source>
        <dbReference type="Proteomes" id="UP000312512"/>
    </source>
</evidence>
<protein>
    <submittedName>
        <fullName evidence="1">Uncharacterized protein</fullName>
    </submittedName>
</protein>
<dbReference type="OrthoDB" id="3522111at2"/>
<sequence>MRKSIKVASLALLAGALLVPAVPASATTAADGAFSVFKVAVKGPKKAKPGGKLEYTIVATNTGPYEADAYFVGGQLPKSADLRKVYFRSSVKGTECGVEGRAIYCLVPKIINKGDSIAMIFEMKLKKSAKGTQSAKLGVISYDVQTGMENMSKEELQRLGIPEHGYAKTVKTKVVR</sequence>
<dbReference type="AlphaFoldDB" id="A0A5C4VXU9"/>
<gene>
    <name evidence="1" type="ORF">FH608_036045</name>
</gene>
<keyword evidence="2" id="KW-1185">Reference proteome</keyword>
<dbReference type="EMBL" id="VDLX02000016">
    <property type="protein sequence ID" value="KAB8190371.1"/>
    <property type="molecule type" value="Genomic_DNA"/>
</dbReference>
<name>A0A5C4VXU9_9ACTN</name>
<comment type="caution">
    <text evidence="1">The sequence shown here is derived from an EMBL/GenBank/DDBJ whole genome shotgun (WGS) entry which is preliminary data.</text>
</comment>
<accession>A0A5C4VXU9</accession>
<dbReference type="Proteomes" id="UP000312512">
    <property type="component" value="Unassembled WGS sequence"/>
</dbReference>
<dbReference type="RefSeq" id="WP_139634848.1">
    <property type="nucleotide sequence ID" value="NZ_CP045572.1"/>
</dbReference>
<reference evidence="1 2" key="1">
    <citation type="submission" date="2019-10" db="EMBL/GenBank/DDBJ databases">
        <title>Nonomuraea sp. nov., isolated from Phyllanthus amarus.</title>
        <authorList>
            <person name="Klykleung N."/>
            <person name="Tanasupawat S."/>
        </authorList>
    </citation>
    <scope>NUCLEOTIDE SEQUENCE [LARGE SCALE GENOMIC DNA]</scope>
    <source>
        <strain evidence="1 2">PA1-10</strain>
    </source>
</reference>
<organism evidence="1 2">
    <name type="scientific">Nonomuraea phyllanthi</name>
    <dbReference type="NCBI Taxonomy" id="2219224"/>
    <lineage>
        <taxon>Bacteria</taxon>
        <taxon>Bacillati</taxon>
        <taxon>Actinomycetota</taxon>
        <taxon>Actinomycetes</taxon>
        <taxon>Streptosporangiales</taxon>
        <taxon>Streptosporangiaceae</taxon>
        <taxon>Nonomuraea</taxon>
    </lineage>
</organism>
<evidence type="ECO:0000313" key="1">
    <source>
        <dbReference type="EMBL" id="KAB8190371.1"/>
    </source>
</evidence>